<comment type="caution">
    <text evidence="10">The sequence shown here is derived from an EMBL/GenBank/DDBJ whole genome shotgun (WGS) entry which is preliminary data.</text>
</comment>
<reference evidence="11" key="1">
    <citation type="journal article" date="2019" name="Int. J. Syst. Evol. Microbiol.">
        <title>The Global Catalogue of Microorganisms (GCM) 10K type strain sequencing project: providing services to taxonomists for standard genome sequencing and annotation.</title>
        <authorList>
            <consortium name="The Broad Institute Genomics Platform"/>
            <consortium name="The Broad Institute Genome Sequencing Center for Infectious Disease"/>
            <person name="Wu L."/>
            <person name="Ma J."/>
        </authorList>
    </citation>
    <scope>NUCLEOTIDE SEQUENCE [LARGE SCALE GENOMIC DNA]</scope>
    <source>
        <strain evidence="11">CECT 8570</strain>
    </source>
</reference>
<dbReference type="InterPro" id="IPR013223">
    <property type="entry name" value="RNase_B_OB_dom"/>
</dbReference>
<dbReference type="Pfam" id="PF00773">
    <property type="entry name" value="RNB"/>
    <property type="match status" value="1"/>
</dbReference>
<evidence type="ECO:0000313" key="11">
    <source>
        <dbReference type="Proteomes" id="UP001595840"/>
    </source>
</evidence>
<evidence type="ECO:0000256" key="7">
    <source>
        <dbReference type="ARBA" id="ARBA00022839"/>
    </source>
</evidence>
<dbReference type="PANTHER" id="PTHR23355:SF37">
    <property type="entry name" value="EXORIBONUCLEASE 2"/>
    <property type="match status" value="1"/>
</dbReference>
<keyword evidence="8" id="KW-0694">RNA-binding</keyword>
<evidence type="ECO:0000256" key="3">
    <source>
        <dbReference type="ARBA" id="ARBA00012163"/>
    </source>
</evidence>
<dbReference type="NCBIfam" id="TIGR00358">
    <property type="entry name" value="3_prime_RNase"/>
    <property type="match status" value="1"/>
</dbReference>
<dbReference type="PANTHER" id="PTHR23355">
    <property type="entry name" value="RIBONUCLEASE"/>
    <property type="match status" value="1"/>
</dbReference>
<keyword evidence="7" id="KW-0269">Exonuclease</keyword>
<evidence type="ECO:0000256" key="2">
    <source>
        <dbReference type="ARBA" id="ARBA00004496"/>
    </source>
</evidence>
<dbReference type="SMART" id="SM00316">
    <property type="entry name" value="S1"/>
    <property type="match status" value="2"/>
</dbReference>
<keyword evidence="5" id="KW-0540">Nuclease</keyword>
<feature type="domain" description="S1 motif" evidence="9">
    <location>
        <begin position="572"/>
        <end position="655"/>
    </location>
</feature>
<dbReference type="SUPFAM" id="SSF50249">
    <property type="entry name" value="Nucleic acid-binding proteins"/>
    <property type="match status" value="3"/>
</dbReference>
<evidence type="ECO:0000313" key="10">
    <source>
        <dbReference type="EMBL" id="MFC4360973.1"/>
    </source>
</evidence>
<name>A0ABV8UZI2_9GAMM</name>
<dbReference type="Proteomes" id="UP001595840">
    <property type="component" value="Unassembled WGS sequence"/>
</dbReference>
<dbReference type="RefSeq" id="WP_290261987.1">
    <property type="nucleotide sequence ID" value="NZ_JAUFQG010000004.1"/>
</dbReference>
<organism evidence="10 11">
    <name type="scientific">Simiduia curdlanivorans</name>
    <dbReference type="NCBI Taxonomy" id="1492769"/>
    <lineage>
        <taxon>Bacteria</taxon>
        <taxon>Pseudomonadati</taxon>
        <taxon>Pseudomonadota</taxon>
        <taxon>Gammaproteobacteria</taxon>
        <taxon>Cellvibrionales</taxon>
        <taxon>Cellvibrionaceae</taxon>
        <taxon>Simiduia</taxon>
    </lineage>
</organism>
<gene>
    <name evidence="10" type="ORF">ACFOX3_01595</name>
</gene>
<dbReference type="InterPro" id="IPR012340">
    <property type="entry name" value="NA-bd_OB-fold"/>
</dbReference>
<dbReference type="SMART" id="SM00955">
    <property type="entry name" value="RNB"/>
    <property type="match status" value="1"/>
</dbReference>
<dbReference type="InterPro" id="IPR011129">
    <property type="entry name" value="CSD"/>
</dbReference>
<accession>A0ABV8UZI2</accession>
<evidence type="ECO:0000256" key="5">
    <source>
        <dbReference type="ARBA" id="ARBA00022722"/>
    </source>
</evidence>
<dbReference type="PROSITE" id="PS50126">
    <property type="entry name" value="S1"/>
    <property type="match status" value="1"/>
</dbReference>
<evidence type="ECO:0000256" key="8">
    <source>
        <dbReference type="ARBA" id="ARBA00022884"/>
    </source>
</evidence>
<keyword evidence="11" id="KW-1185">Reference proteome</keyword>
<comment type="catalytic activity">
    <reaction evidence="1">
        <text>Exonucleolytic cleavage in the 3'- to 5'-direction to yield nucleoside 5'-phosphates.</text>
        <dbReference type="EC" id="3.1.13.1"/>
    </reaction>
</comment>
<dbReference type="Gene3D" id="2.40.50.140">
    <property type="entry name" value="Nucleic acid-binding proteins"/>
    <property type="match status" value="1"/>
</dbReference>
<evidence type="ECO:0000256" key="4">
    <source>
        <dbReference type="ARBA" id="ARBA00022490"/>
    </source>
</evidence>
<evidence type="ECO:0000256" key="6">
    <source>
        <dbReference type="ARBA" id="ARBA00022801"/>
    </source>
</evidence>
<protein>
    <recommendedName>
        <fullName evidence="3">exoribonuclease II</fullName>
        <ecNumber evidence="3">3.1.13.1</ecNumber>
    </recommendedName>
</protein>
<sequence length="656" mass="72753">MLDISALQQLSQLKQTIRDNRDIATGTVRGTQSRFGFLHLDDGRDAFLAPEQMDRVLPGDRVEALISEVNDGKQSGKFEASLEKLIESPLTQFVGKYVVRGQGHFVAPDLPQLSRWIFLPPKARKHAAPGDYLLCSIQQHPFHSQGKAQASIDINLGSDSSAGIETKYMCAKFDIPFNATQLHTENNLEAQRIHQAFTNTKADDEGWTDLTELHFVTIDSANTQDMDDAIHIDNADNGETIIRVAIAQPSSLIPDTSNILTTAHQLANTLYFPGNHQMMLPEILSHQSLSLMEGAVRRALVVQMQFDPTGAMGEVTFERANIQSKGRLNYQQVANYLLGTKDALSPDHHACIDALFQWSAIRREWRAVNTLIMDDRPDYEFELTEAQKIAKIHILARTQAHQIVEEAMLAANIAAGELFAREKLPGIYSTHAGPKPERLETLQQMLAGQPEAALDPTTLEGYLALVKGLESRGEQRLLSNFRRQLQPGQLRFEAEPHLGLGFKHYATITSPIRRYHDLHNQQVICAWLANQNCSSASTELAAELQLAISKGRQAVKQAESWLVCQYLQNFIGQTFSGQISMVNSAGVGVRLDANGAEGFVLVRNRECKPAFDPIALTLTLNDAEGAETVLHLDANVTVKLDSIESDTRKLHFSLVS</sequence>
<dbReference type="Pfam" id="PF08206">
    <property type="entry name" value="OB_RNB"/>
    <property type="match status" value="1"/>
</dbReference>
<dbReference type="SMART" id="SM00357">
    <property type="entry name" value="CSP"/>
    <property type="match status" value="1"/>
</dbReference>
<keyword evidence="6" id="KW-0378">Hydrolase</keyword>
<dbReference type="Pfam" id="PF17876">
    <property type="entry name" value="CSD2"/>
    <property type="match status" value="1"/>
</dbReference>
<dbReference type="EC" id="3.1.13.1" evidence="3"/>
<dbReference type="InterPro" id="IPR003029">
    <property type="entry name" value="S1_domain"/>
</dbReference>
<dbReference type="InterPro" id="IPR001900">
    <property type="entry name" value="RNase_II/R"/>
</dbReference>
<dbReference type="InterPro" id="IPR040476">
    <property type="entry name" value="CSD2"/>
</dbReference>
<evidence type="ECO:0000259" key="9">
    <source>
        <dbReference type="PROSITE" id="PS50126"/>
    </source>
</evidence>
<comment type="subcellular location">
    <subcellularLocation>
        <location evidence="2">Cytoplasm</location>
    </subcellularLocation>
</comment>
<proteinExistence type="predicted"/>
<dbReference type="EMBL" id="JBHSCX010000002">
    <property type="protein sequence ID" value="MFC4360973.1"/>
    <property type="molecule type" value="Genomic_DNA"/>
</dbReference>
<dbReference type="InterPro" id="IPR004476">
    <property type="entry name" value="RNase_II/RNase_R"/>
</dbReference>
<keyword evidence="4" id="KW-0963">Cytoplasm</keyword>
<dbReference type="InterPro" id="IPR050180">
    <property type="entry name" value="RNR_Ribonuclease"/>
</dbReference>
<evidence type="ECO:0000256" key="1">
    <source>
        <dbReference type="ARBA" id="ARBA00001849"/>
    </source>
</evidence>